<evidence type="ECO:0000313" key="1">
    <source>
        <dbReference type="EMBL" id="MBK1790820.1"/>
    </source>
</evidence>
<dbReference type="Proteomes" id="UP000624703">
    <property type="component" value="Unassembled WGS sequence"/>
</dbReference>
<comment type="caution">
    <text evidence="1">The sequence shown here is derived from an EMBL/GenBank/DDBJ whole genome shotgun (WGS) entry which is preliminary data.</text>
</comment>
<accession>A0A8J7MDU0</accession>
<dbReference type="EMBL" id="JAENIM010000034">
    <property type="protein sequence ID" value="MBK1790820.1"/>
    <property type="molecule type" value="Genomic_DNA"/>
</dbReference>
<keyword evidence="2" id="KW-1185">Reference proteome</keyword>
<evidence type="ECO:0000313" key="2">
    <source>
        <dbReference type="Proteomes" id="UP000624703"/>
    </source>
</evidence>
<protein>
    <submittedName>
        <fullName evidence="1">Uncharacterized protein</fullName>
    </submittedName>
</protein>
<organism evidence="1 2">
    <name type="scientific">Persicirhabdus sediminis</name>
    <dbReference type="NCBI Taxonomy" id="454144"/>
    <lineage>
        <taxon>Bacteria</taxon>
        <taxon>Pseudomonadati</taxon>
        <taxon>Verrucomicrobiota</taxon>
        <taxon>Verrucomicrobiia</taxon>
        <taxon>Verrucomicrobiales</taxon>
        <taxon>Verrucomicrobiaceae</taxon>
        <taxon>Persicirhabdus</taxon>
    </lineage>
</organism>
<reference evidence="1" key="1">
    <citation type="submission" date="2021-01" db="EMBL/GenBank/DDBJ databases">
        <title>Modified the classification status of verrucomicrobia.</title>
        <authorList>
            <person name="Feng X."/>
        </authorList>
    </citation>
    <scope>NUCLEOTIDE SEQUENCE</scope>
    <source>
        <strain evidence="1">_KCTC 22039</strain>
    </source>
</reference>
<gene>
    <name evidence="1" type="ORF">JIN82_06590</name>
</gene>
<proteinExistence type="predicted"/>
<dbReference type="AlphaFoldDB" id="A0A8J7MDU0"/>
<name>A0A8J7MDU0_9BACT</name>
<sequence>MNSAIYDLFLHTRQSITPRDLRDFTYADPGYHEYLREWLLVYETKEVPADIDAEPISMAFYENISSPKFEQLERFLNYRRFITSSVLMLIEQGAFDDDKTRASQLTAAIVSDAGSADREYLKLLRPAINSAREVLKAENTEVTYPYFTFASIFLAQMTSDWKAADAAASQLIQDDKDVRENDDLNWKVCNAQLLFGLDQGNGPHWKKLTKQLCGSIENPDTQFIIDAVRVPKKR</sequence>